<accession>A0A4Q7P2U7</accession>
<dbReference type="AlphaFoldDB" id="A0A4Q7P2U7"/>
<dbReference type="OrthoDB" id="1797583at2"/>
<dbReference type="Pfam" id="PF14270">
    <property type="entry name" value="DUF4358"/>
    <property type="match status" value="1"/>
</dbReference>
<name>A0A4Q7P2U7_9FIRM</name>
<dbReference type="InterPro" id="IPR025648">
    <property type="entry name" value="DUF4358"/>
</dbReference>
<dbReference type="Proteomes" id="UP000292927">
    <property type="component" value="Unassembled WGS sequence"/>
</dbReference>
<comment type="caution">
    <text evidence="2">The sequence shown here is derived from an EMBL/GenBank/DDBJ whole genome shotgun (WGS) entry which is preliminary data.</text>
</comment>
<keyword evidence="1" id="KW-0732">Signal</keyword>
<evidence type="ECO:0000313" key="2">
    <source>
        <dbReference type="EMBL" id="RZS94236.1"/>
    </source>
</evidence>
<dbReference type="EMBL" id="SGXF01000004">
    <property type="protein sequence ID" value="RZS94236.1"/>
    <property type="molecule type" value="Genomic_DNA"/>
</dbReference>
<organism evidence="2 3">
    <name type="scientific">Cuneatibacter caecimuris</name>
    <dbReference type="NCBI Taxonomy" id="1796618"/>
    <lineage>
        <taxon>Bacteria</taxon>
        <taxon>Bacillati</taxon>
        <taxon>Bacillota</taxon>
        <taxon>Clostridia</taxon>
        <taxon>Lachnospirales</taxon>
        <taxon>Lachnospiraceae</taxon>
        <taxon>Cuneatibacter</taxon>
    </lineage>
</organism>
<reference evidence="2 3" key="1">
    <citation type="submission" date="2019-02" db="EMBL/GenBank/DDBJ databases">
        <title>Genomic Encyclopedia of Type Strains, Phase IV (KMG-IV): sequencing the most valuable type-strain genomes for metagenomic binning, comparative biology and taxonomic classification.</title>
        <authorList>
            <person name="Goeker M."/>
        </authorList>
    </citation>
    <scope>NUCLEOTIDE SEQUENCE [LARGE SCALE GENOMIC DNA]</scope>
    <source>
        <strain evidence="2 3">DSM 29486</strain>
    </source>
</reference>
<proteinExistence type="predicted"/>
<sequence length="101" mass="10895">MKHFKLRYSAAIILAACLILSACADKKPEAVNVQELGTKIASAADFPDTMTPVEPEMMTVLYGLNSGQWEEYFALASGGATADELVVVRLKDEKSAGEVKE</sequence>
<protein>
    <submittedName>
        <fullName evidence="2">Uncharacterized protein DUF4358</fullName>
    </submittedName>
</protein>
<dbReference type="PROSITE" id="PS51257">
    <property type="entry name" value="PROKAR_LIPOPROTEIN"/>
    <property type="match status" value="1"/>
</dbReference>
<keyword evidence="3" id="KW-1185">Reference proteome</keyword>
<gene>
    <name evidence="2" type="ORF">EV209_2074</name>
</gene>
<feature type="signal peptide" evidence="1">
    <location>
        <begin position="1"/>
        <end position="24"/>
    </location>
</feature>
<feature type="chain" id="PRO_5020203515" evidence="1">
    <location>
        <begin position="25"/>
        <end position="101"/>
    </location>
</feature>
<evidence type="ECO:0000313" key="3">
    <source>
        <dbReference type="Proteomes" id="UP000292927"/>
    </source>
</evidence>
<evidence type="ECO:0000256" key="1">
    <source>
        <dbReference type="SAM" id="SignalP"/>
    </source>
</evidence>